<accession>A0A6G1CD32</accession>
<evidence type="ECO:0000256" key="4">
    <source>
        <dbReference type="SAM" id="MobiDB-lite"/>
    </source>
</evidence>
<dbReference type="GO" id="GO:0008146">
    <property type="term" value="F:sulfotransferase activity"/>
    <property type="evidence" value="ECO:0007669"/>
    <property type="project" value="InterPro"/>
</dbReference>
<dbReference type="InterPro" id="IPR027417">
    <property type="entry name" value="P-loop_NTPase"/>
</dbReference>
<dbReference type="OrthoDB" id="205623at2759"/>
<name>A0A6G1CD32_9ORYZ</name>
<dbReference type="Gene3D" id="3.40.50.300">
    <property type="entry name" value="P-loop containing nucleotide triphosphate hydrolases"/>
    <property type="match status" value="1"/>
</dbReference>
<evidence type="ECO:0000313" key="7">
    <source>
        <dbReference type="Proteomes" id="UP000479710"/>
    </source>
</evidence>
<feature type="domain" description="Sulfotransferase" evidence="5">
    <location>
        <begin position="63"/>
        <end position="328"/>
    </location>
</feature>
<evidence type="ECO:0000256" key="1">
    <source>
        <dbReference type="ARBA" id="ARBA00005771"/>
    </source>
</evidence>
<dbReference type="EMBL" id="SPHZ02000009">
    <property type="protein sequence ID" value="KAF0898056.1"/>
    <property type="molecule type" value="Genomic_DNA"/>
</dbReference>
<evidence type="ECO:0000313" key="6">
    <source>
        <dbReference type="EMBL" id="KAF0898056.1"/>
    </source>
</evidence>
<keyword evidence="7" id="KW-1185">Reference proteome</keyword>
<keyword evidence="2 3" id="KW-0808">Transferase</keyword>
<dbReference type="AlphaFoldDB" id="A0A6G1CD32"/>
<dbReference type="InterPro" id="IPR000863">
    <property type="entry name" value="Sulfotransferase_dom"/>
</dbReference>
<evidence type="ECO:0000256" key="2">
    <source>
        <dbReference type="ARBA" id="ARBA00022679"/>
    </source>
</evidence>
<dbReference type="Proteomes" id="UP000479710">
    <property type="component" value="Unassembled WGS sequence"/>
</dbReference>
<evidence type="ECO:0000259" key="5">
    <source>
        <dbReference type="Pfam" id="PF00685"/>
    </source>
</evidence>
<evidence type="ECO:0000256" key="3">
    <source>
        <dbReference type="RuleBase" id="RU361155"/>
    </source>
</evidence>
<feature type="region of interest" description="Disordered" evidence="4">
    <location>
        <begin position="1"/>
        <end position="24"/>
    </location>
</feature>
<protein>
    <recommendedName>
        <fullName evidence="3">Sulfotransferase</fullName>
        <ecNumber evidence="3">2.8.2.-</ecNumber>
    </recommendedName>
</protein>
<dbReference type="PANTHER" id="PTHR11783">
    <property type="entry name" value="SULFOTRANSFERASE SULT"/>
    <property type="match status" value="1"/>
</dbReference>
<dbReference type="EC" id="2.8.2.-" evidence="3"/>
<organism evidence="6 7">
    <name type="scientific">Oryza meyeriana var. granulata</name>
    <dbReference type="NCBI Taxonomy" id="110450"/>
    <lineage>
        <taxon>Eukaryota</taxon>
        <taxon>Viridiplantae</taxon>
        <taxon>Streptophyta</taxon>
        <taxon>Embryophyta</taxon>
        <taxon>Tracheophyta</taxon>
        <taxon>Spermatophyta</taxon>
        <taxon>Magnoliopsida</taxon>
        <taxon>Liliopsida</taxon>
        <taxon>Poales</taxon>
        <taxon>Poaceae</taxon>
        <taxon>BOP clade</taxon>
        <taxon>Oryzoideae</taxon>
        <taxon>Oryzeae</taxon>
        <taxon>Oryzinae</taxon>
        <taxon>Oryza</taxon>
        <taxon>Oryza meyeriana</taxon>
    </lineage>
</organism>
<reference evidence="6 7" key="1">
    <citation type="submission" date="2019-11" db="EMBL/GenBank/DDBJ databases">
        <title>Whole genome sequence of Oryza granulata.</title>
        <authorList>
            <person name="Li W."/>
        </authorList>
    </citation>
    <scope>NUCLEOTIDE SEQUENCE [LARGE SCALE GENOMIC DNA]</scope>
    <source>
        <strain evidence="7">cv. Menghai</strain>
        <tissue evidence="6">Leaf</tissue>
    </source>
</reference>
<dbReference type="SUPFAM" id="SSF52540">
    <property type="entry name" value="P-loop containing nucleoside triphosphate hydrolases"/>
    <property type="match status" value="1"/>
</dbReference>
<sequence length="331" mass="37153">MAQGQQPDAESIPTGEEEDDSLVPLPTREGWWTTFVLYQGCWLTCPAVTSVLLVRDHFAPRHDDVLLATYPKCGTTWLKALAFAVANRSHHPVGGGGGGGVHPLLTSHPQDLVPFIELPFRHLHPLTALDALPSRRLLSTHLPHHLLPPRVDELGCRIVYLCREPKDVVISTWHYMNKVTDDFSLELDEAFDLFVDGVSIYGPIWNHCLGYWNKHVADPDTVLFLKYDDMMADPIKHVKKLAEFLRVPFTDEEVGASVVEEVVRLCSFEKLSRLPVNSSGVADRTGGRPMENSSYFRKGKVGDWKNYLTEEMAKKLDAIIEEKLKGSGLTF</sequence>
<proteinExistence type="inferred from homology"/>
<comment type="similarity">
    <text evidence="1 3">Belongs to the sulfotransferase 1 family.</text>
</comment>
<dbReference type="Pfam" id="PF00685">
    <property type="entry name" value="Sulfotransfer_1"/>
    <property type="match status" value="1"/>
</dbReference>
<comment type="caution">
    <text evidence="6">The sequence shown here is derived from an EMBL/GenBank/DDBJ whole genome shotgun (WGS) entry which is preliminary data.</text>
</comment>
<gene>
    <name evidence="6" type="ORF">E2562_001727</name>
</gene>